<sequence>MDIEQIVKIAVAALEDIKGKDITVMDVAHLSPLFERMIIASGDSNRQVKALADNVRDKLKEAGIDILGTEGESGDDWVLVDAGSVIVHVMHPTVRAYYNLEELWGAAQKARNAAA</sequence>
<dbReference type="NCBIfam" id="TIGR00090">
    <property type="entry name" value="rsfS_iojap_ybeB"/>
    <property type="match status" value="1"/>
</dbReference>
<keyword evidence="2" id="KW-0963">Cytoplasm</keyword>
<dbReference type="Proteomes" id="UP000295135">
    <property type="component" value="Unassembled WGS sequence"/>
</dbReference>
<dbReference type="GO" id="GO:0017148">
    <property type="term" value="P:negative regulation of translation"/>
    <property type="evidence" value="ECO:0007669"/>
    <property type="project" value="UniProtKB-UniRule"/>
</dbReference>
<dbReference type="Pfam" id="PF02410">
    <property type="entry name" value="RsfS"/>
    <property type="match status" value="1"/>
</dbReference>
<dbReference type="Gene3D" id="3.30.460.10">
    <property type="entry name" value="Beta Polymerase, domain 2"/>
    <property type="match status" value="1"/>
</dbReference>
<dbReference type="SUPFAM" id="SSF81301">
    <property type="entry name" value="Nucleotidyltransferase"/>
    <property type="match status" value="1"/>
</dbReference>
<dbReference type="InterPro" id="IPR004394">
    <property type="entry name" value="Iojap/RsfS/C7orf30"/>
</dbReference>
<dbReference type="GO" id="GO:0042256">
    <property type="term" value="P:cytosolic ribosome assembly"/>
    <property type="evidence" value="ECO:0007669"/>
    <property type="project" value="UniProtKB-UniRule"/>
</dbReference>
<evidence type="ECO:0000313" key="3">
    <source>
        <dbReference type="EMBL" id="TCS73261.1"/>
    </source>
</evidence>
<keyword evidence="2" id="KW-0810">Translation regulation</keyword>
<dbReference type="HAMAP" id="MF_01477">
    <property type="entry name" value="Iojap_RsfS"/>
    <property type="match status" value="1"/>
</dbReference>
<accession>A0A4R3K077</accession>
<comment type="similarity">
    <text evidence="1 2">Belongs to the Iojap/RsfS family.</text>
</comment>
<dbReference type="GO" id="GO:0090071">
    <property type="term" value="P:negative regulation of ribosome biogenesis"/>
    <property type="evidence" value="ECO:0007669"/>
    <property type="project" value="UniProtKB-UniRule"/>
</dbReference>
<dbReference type="GO" id="GO:0005737">
    <property type="term" value="C:cytoplasm"/>
    <property type="evidence" value="ECO:0007669"/>
    <property type="project" value="UniProtKB-SubCell"/>
</dbReference>
<keyword evidence="4" id="KW-1185">Reference proteome</keyword>
<dbReference type="InterPro" id="IPR043519">
    <property type="entry name" value="NT_sf"/>
</dbReference>
<evidence type="ECO:0000313" key="4">
    <source>
        <dbReference type="Proteomes" id="UP000295135"/>
    </source>
</evidence>
<gene>
    <name evidence="2" type="primary">rsfS</name>
    <name evidence="3" type="ORF">EDC61_10229</name>
</gene>
<dbReference type="AlphaFoldDB" id="A0A4R3K077"/>
<keyword evidence="2" id="KW-0678">Repressor</keyword>
<comment type="caution">
    <text evidence="3">The sequence shown here is derived from an EMBL/GenBank/DDBJ whole genome shotgun (WGS) entry which is preliminary data.</text>
</comment>
<protein>
    <recommendedName>
        <fullName evidence="2">Ribosomal silencing factor RsfS</fullName>
    </recommendedName>
</protein>
<evidence type="ECO:0000256" key="2">
    <source>
        <dbReference type="HAMAP-Rule" id="MF_01477"/>
    </source>
</evidence>
<evidence type="ECO:0000256" key="1">
    <source>
        <dbReference type="ARBA" id="ARBA00010574"/>
    </source>
</evidence>
<dbReference type="GO" id="GO:0043023">
    <property type="term" value="F:ribosomal large subunit binding"/>
    <property type="evidence" value="ECO:0007669"/>
    <property type="project" value="TreeGrafter"/>
</dbReference>
<dbReference type="PANTHER" id="PTHR21043:SF0">
    <property type="entry name" value="MITOCHONDRIAL ASSEMBLY OF RIBOSOMAL LARGE SUBUNIT PROTEIN 1"/>
    <property type="match status" value="1"/>
</dbReference>
<comment type="subunit">
    <text evidence="2">Interacts with ribosomal protein uL14 (rplN).</text>
</comment>
<dbReference type="RefSeq" id="WP_126458314.1">
    <property type="nucleotide sequence ID" value="NZ_AP018721.1"/>
</dbReference>
<dbReference type="EMBL" id="SLZY01000002">
    <property type="protein sequence ID" value="TCS73261.1"/>
    <property type="molecule type" value="Genomic_DNA"/>
</dbReference>
<organism evidence="3 4">
    <name type="scientific">Sulfuritortus calidifontis</name>
    <dbReference type="NCBI Taxonomy" id="1914471"/>
    <lineage>
        <taxon>Bacteria</taxon>
        <taxon>Pseudomonadati</taxon>
        <taxon>Pseudomonadota</taxon>
        <taxon>Betaproteobacteria</taxon>
        <taxon>Nitrosomonadales</taxon>
        <taxon>Thiobacillaceae</taxon>
        <taxon>Sulfuritortus</taxon>
    </lineage>
</organism>
<name>A0A4R3K077_9PROT</name>
<comment type="subcellular location">
    <subcellularLocation>
        <location evidence="2">Cytoplasm</location>
    </subcellularLocation>
</comment>
<reference evidence="3 4" key="1">
    <citation type="submission" date="2019-03" db="EMBL/GenBank/DDBJ databases">
        <title>Genomic Encyclopedia of Type Strains, Phase IV (KMG-IV): sequencing the most valuable type-strain genomes for metagenomic binning, comparative biology and taxonomic classification.</title>
        <authorList>
            <person name="Goeker M."/>
        </authorList>
    </citation>
    <scope>NUCLEOTIDE SEQUENCE [LARGE SCALE GENOMIC DNA]</scope>
    <source>
        <strain evidence="3 4">DSM 103923</strain>
    </source>
</reference>
<proteinExistence type="inferred from homology"/>
<comment type="function">
    <text evidence="2">Functions as a ribosomal silencing factor. Interacts with ribosomal protein uL14 (rplN), blocking formation of intersubunit bridge B8. Prevents association of the 30S and 50S ribosomal subunits and the formation of functional ribosomes, thus repressing translation.</text>
</comment>
<dbReference type="OrthoDB" id="9793681at2"/>
<dbReference type="PANTHER" id="PTHR21043">
    <property type="entry name" value="IOJAP SUPERFAMILY ORTHOLOG"/>
    <property type="match status" value="1"/>
</dbReference>